<evidence type="ECO:0000256" key="3">
    <source>
        <dbReference type="ARBA" id="ARBA00022714"/>
    </source>
</evidence>
<dbReference type="PROSITE" id="PS00551">
    <property type="entry name" value="MOLYBDOPTERIN_PROK_1"/>
    <property type="match status" value="1"/>
</dbReference>
<dbReference type="InterPro" id="IPR027467">
    <property type="entry name" value="MopterinOxRdtase_cofactor_BS"/>
</dbReference>
<reference evidence="14 15" key="1">
    <citation type="submission" date="2010-05" db="EMBL/GenBank/DDBJ databases">
        <title>Complete sequence of Thermincola sp. JR.</title>
        <authorList>
            <consortium name="US DOE Joint Genome Institute"/>
            <person name="Lucas S."/>
            <person name="Copeland A."/>
            <person name="Lapidus A."/>
            <person name="Cheng J.-F."/>
            <person name="Bruce D."/>
            <person name="Goodwin L."/>
            <person name="Pitluck S."/>
            <person name="Chertkov O."/>
            <person name="Detter J.C."/>
            <person name="Han C."/>
            <person name="Tapia R."/>
            <person name="Land M."/>
            <person name="Hauser L."/>
            <person name="Kyrpides N."/>
            <person name="Mikhailova N."/>
            <person name="Hazen T.C."/>
            <person name="Woyke T."/>
        </authorList>
    </citation>
    <scope>NUCLEOTIDE SEQUENCE [LARGE SCALE GENOMIC DNA]</scope>
    <source>
        <strain evidence="14 15">JR</strain>
    </source>
</reference>
<dbReference type="SUPFAM" id="SSF54862">
    <property type="entry name" value="4Fe-4S ferredoxins"/>
    <property type="match status" value="1"/>
</dbReference>
<sequence length="349" mass="38443">MVKLTIDGQPVTVPAGTSILEAAKSIGIDIPNFCYDKDLTVAGACRMCVVEVAGYRNLAAACATAVAEGMVVQTESERVVEARRVLLELLLANHPRDCMVCEKTGDCRLQDYCYRYGVKESPFQGERKQYAIDSENHLIERDQNKCILCGKCVRVCHEVQVTAAVDFVGRGFNTRVTTPFDLPLSLDICRFCGQCISVCPTGALVNKQMKGVRPWEVKKVRTTCPFCGTGCNFDLNVKDNKIIGVTPNPEAPVNGRSLCVKGRFHSDLVHSPDRITKPLIKKNGEFVEASWDEALNLVAAKFKEIKERDGGDAIAALSSARCTNEDNWVMQKFMRAVIGTNNVDHCART</sequence>
<dbReference type="InterPro" id="IPR001041">
    <property type="entry name" value="2Fe-2S_ferredoxin-type"/>
</dbReference>
<keyword evidence="2" id="KW-0004">4Fe-4S</keyword>
<evidence type="ECO:0000256" key="6">
    <source>
        <dbReference type="ARBA" id="ARBA00023002"/>
    </source>
</evidence>
<gene>
    <name evidence="14" type="ordered locus">TherJR_2236</name>
</gene>
<dbReference type="GO" id="GO:0003954">
    <property type="term" value="F:NADH dehydrogenase activity"/>
    <property type="evidence" value="ECO:0007669"/>
    <property type="project" value="TreeGrafter"/>
</dbReference>
<name>D5X9H5_THEPJ</name>
<accession>D5X9H5</accession>
<feature type="domain" description="2Fe-2S ferredoxin-type" evidence="10">
    <location>
        <begin position="1"/>
        <end position="78"/>
    </location>
</feature>
<dbReference type="InterPro" id="IPR006963">
    <property type="entry name" value="Mopterin_OxRdtase_4Fe-4S_dom"/>
</dbReference>
<keyword evidence="8" id="KW-0411">Iron-sulfur</keyword>
<dbReference type="CDD" id="cd00207">
    <property type="entry name" value="fer2"/>
    <property type="match status" value="1"/>
</dbReference>
<dbReference type="SMART" id="SM00929">
    <property type="entry name" value="NADH-G_4Fe-4S_3"/>
    <property type="match status" value="1"/>
</dbReference>
<proteinExistence type="predicted"/>
<dbReference type="InterPro" id="IPR050123">
    <property type="entry name" value="Prok_molybdopt-oxidoreductase"/>
</dbReference>
<dbReference type="FunFam" id="3.30.70.20:FF:000035">
    <property type="entry name" value="Iron hydrogenase 1"/>
    <property type="match status" value="1"/>
</dbReference>
<evidence type="ECO:0000256" key="4">
    <source>
        <dbReference type="ARBA" id="ARBA00022723"/>
    </source>
</evidence>
<keyword evidence="5" id="KW-0677">Repeat</keyword>
<dbReference type="SUPFAM" id="SSF53706">
    <property type="entry name" value="Formate dehydrogenase/DMSO reductase, domains 1-3"/>
    <property type="match status" value="1"/>
</dbReference>
<dbReference type="GO" id="GO:0008137">
    <property type="term" value="F:NADH dehydrogenase (ubiquinone) activity"/>
    <property type="evidence" value="ECO:0007669"/>
    <property type="project" value="InterPro"/>
</dbReference>
<feature type="domain" description="4Fe-4S Mo/W bis-MGD-type" evidence="12">
    <location>
        <begin position="217"/>
        <end position="273"/>
    </location>
</feature>
<dbReference type="STRING" id="635013.TherJR_2236"/>
<dbReference type="Pfam" id="PF04879">
    <property type="entry name" value="Molybdop_Fe4S4"/>
    <property type="match status" value="1"/>
</dbReference>
<evidence type="ECO:0000259" key="11">
    <source>
        <dbReference type="PROSITE" id="PS51379"/>
    </source>
</evidence>
<evidence type="ECO:0000256" key="7">
    <source>
        <dbReference type="ARBA" id="ARBA00023004"/>
    </source>
</evidence>
<dbReference type="PROSITE" id="PS51085">
    <property type="entry name" value="2FE2S_FER_2"/>
    <property type="match status" value="1"/>
</dbReference>
<keyword evidence="6" id="KW-0560">Oxidoreductase</keyword>
<evidence type="ECO:0000259" key="13">
    <source>
        <dbReference type="PROSITE" id="PS51839"/>
    </source>
</evidence>
<dbReference type="InterPro" id="IPR017900">
    <property type="entry name" value="4Fe4S_Fe_S_CS"/>
</dbReference>
<keyword evidence="3" id="KW-0001">2Fe-2S</keyword>
<evidence type="ECO:0000313" key="14">
    <source>
        <dbReference type="EMBL" id="ADG83079.1"/>
    </source>
</evidence>
<protein>
    <submittedName>
        <fullName evidence="14">NADH:ubiquinone oxidoreductase, subunit G, iron-sulfur binding protein</fullName>
    </submittedName>
</protein>
<evidence type="ECO:0000259" key="12">
    <source>
        <dbReference type="PROSITE" id="PS51669"/>
    </source>
</evidence>
<dbReference type="HOGENOM" id="CLU_000422_11_0_9"/>
<evidence type="ECO:0000259" key="10">
    <source>
        <dbReference type="PROSITE" id="PS51085"/>
    </source>
</evidence>
<dbReference type="GO" id="GO:0046872">
    <property type="term" value="F:metal ion binding"/>
    <property type="evidence" value="ECO:0007669"/>
    <property type="project" value="UniProtKB-KW"/>
</dbReference>
<dbReference type="SUPFAM" id="SSF54292">
    <property type="entry name" value="2Fe-2S ferredoxin-like"/>
    <property type="match status" value="1"/>
</dbReference>
<dbReference type="GO" id="GO:0042773">
    <property type="term" value="P:ATP synthesis coupled electron transport"/>
    <property type="evidence" value="ECO:0007669"/>
    <property type="project" value="InterPro"/>
</dbReference>
<dbReference type="Pfam" id="PF13510">
    <property type="entry name" value="Fer2_4"/>
    <property type="match status" value="1"/>
</dbReference>
<dbReference type="GO" id="GO:0051537">
    <property type="term" value="F:2 iron, 2 sulfur cluster binding"/>
    <property type="evidence" value="ECO:0007669"/>
    <property type="project" value="UniProtKB-KW"/>
</dbReference>
<dbReference type="EMBL" id="CP002028">
    <property type="protein sequence ID" value="ADG83079.1"/>
    <property type="molecule type" value="Genomic_DNA"/>
</dbReference>
<organism evidence="14 15">
    <name type="scientific">Thermincola potens (strain JR)</name>
    <dbReference type="NCBI Taxonomy" id="635013"/>
    <lineage>
        <taxon>Bacteria</taxon>
        <taxon>Bacillati</taxon>
        <taxon>Bacillota</taxon>
        <taxon>Clostridia</taxon>
        <taxon>Eubacteriales</taxon>
        <taxon>Thermincolaceae</taxon>
        <taxon>Thermincola</taxon>
    </lineage>
</organism>
<comment type="cofactor">
    <cofactor evidence="1">
        <name>[4Fe-4S] cluster</name>
        <dbReference type="ChEBI" id="CHEBI:49883"/>
    </cofactor>
</comment>
<evidence type="ECO:0000256" key="5">
    <source>
        <dbReference type="ARBA" id="ARBA00022737"/>
    </source>
</evidence>
<evidence type="ECO:0000256" key="1">
    <source>
        <dbReference type="ARBA" id="ARBA00001966"/>
    </source>
</evidence>
<dbReference type="Gene3D" id="2.20.25.90">
    <property type="entry name" value="ADC-like domains"/>
    <property type="match status" value="1"/>
</dbReference>
<dbReference type="Pfam" id="PF10588">
    <property type="entry name" value="NADH-G_4Fe-4S_3"/>
    <property type="match status" value="1"/>
</dbReference>
<dbReference type="PROSITE" id="PS51669">
    <property type="entry name" value="4FE4S_MOW_BIS_MGD"/>
    <property type="match status" value="1"/>
</dbReference>
<dbReference type="InterPro" id="IPR017896">
    <property type="entry name" value="4Fe4S_Fe-S-bd"/>
</dbReference>
<feature type="domain" description="4Fe-4S ferredoxin-type" evidence="11">
    <location>
        <begin position="137"/>
        <end position="167"/>
    </location>
</feature>
<dbReference type="PANTHER" id="PTHR43105:SF14">
    <property type="entry name" value="FORMATE DEHYDROGENASE H"/>
    <property type="match status" value="1"/>
</dbReference>
<dbReference type="KEGG" id="tjr:TherJR_2236"/>
<dbReference type="Gene3D" id="3.40.50.740">
    <property type="match status" value="1"/>
</dbReference>
<dbReference type="InterPro" id="IPR036010">
    <property type="entry name" value="2Fe-2S_ferredoxin-like_sf"/>
</dbReference>
<evidence type="ECO:0000256" key="2">
    <source>
        <dbReference type="ARBA" id="ARBA00022485"/>
    </source>
</evidence>
<keyword evidence="7" id="KW-0408">Iron</keyword>
<dbReference type="SMART" id="SM00926">
    <property type="entry name" value="Molybdop_Fe4S4"/>
    <property type="match status" value="1"/>
</dbReference>
<dbReference type="PROSITE" id="PS00641">
    <property type="entry name" value="COMPLEX1_75K_1"/>
    <property type="match status" value="1"/>
</dbReference>
<dbReference type="InterPro" id="IPR006656">
    <property type="entry name" value="Mopterin_OxRdtase"/>
</dbReference>
<feature type="domain" description="4Fe-4S ferredoxin-type" evidence="11">
    <location>
        <begin position="180"/>
        <end position="209"/>
    </location>
</feature>
<dbReference type="GO" id="GO:0051539">
    <property type="term" value="F:4 iron, 4 sulfur cluster binding"/>
    <property type="evidence" value="ECO:0007669"/>
    <property type="project" value="UniProtKB-KW"/>
</dbReference>
<dbReference type="FunFam" id="3.10.20.740:FF:000005">
    <property type="entry name" value="NADH:ubiquinone oxidoreductase subunit"/>
    <property type="match status" value="1"/>
</dbReference>
<dbReference type="Pfam" id="PF00384">
    <property type="entry name" value="Molybdopterin"/>
    <property type="match status" value="1"/>
</dbReference>
<dbReference type="Gene3D" id="3.30.70.20">
    <property type="match status" value="1"/>
</dbReference>
<keyword evidence="14" id="KW-0830">Ubiquinone</keyword>
<dbReference type="PROSITE" id="PS51839">
    <property type="entry name" value="4FE4S_HC3"/>
    <property type="match status" value="1"/>
</dbReference>
<dbReference type="Gene3D" id="3.10.20.740">
    <property type="match status" value="1"/>
</dbReference>
<dbReference type="PANTHER" id="PTHR43105">
    <property type="entry name" value="RESPIRATORY NITRATE REDUCTASE"/>
    <property type="match status" value="1"/>
</dbReference>
<dbReference type="PROSITE" id="PS51379">
    <property type="entry name" value="4FE4S_FER_2"/>
    <property type="match status" value="2"/>
</dbReference>
<keyword evidence="4" id="KW-0479">Metal-binding</keyword>
<dbReference type="InterPro" id="IPR000283">
    <property type="entry name" value="NADH_UbQ_OxRdtase_75kDa_su_CS"/>
</dbReference>
<keyword evidence="15" id="KW-1185">Reference proteome</keyword>
<evidence type="ECO:0000256" key="8">
    <source>
        <dbReference type="ARBA" id="ARBA00023014"/>
    </source>
</evidence>
<evidence type="ECO:0000256" key="9">
    <source>
        <dbReference type="ARBA" id="ARBA00034078"/>
    </source>
</evidence>
<dbReference type="eggNOG" id="COG3383">
    <property type="taxonomic scope" value="Bacteria"/>
</dbReference>
<comment type="cofactor">
    <cofactor evidence="9">
        <name>[2Fe-2S] cluster</name>
        <dbReference type="ChEBI" id="CHEBI:190135"/>
    </cofactor>
</comment>
<dbReference type="PROSITE" id="PS00198">
    <property type="entry name" value="4FE4S_FER_1"/>
    <property type="match status" value="1"/>
</dbReference>
<dbReference type="Pfam" id="PF12838">
    <property type="entry name" value="Fer4_7"/>
    <property type="match status" value="1"/>
</dbReference>
<dbReference type="AlphaFoldDB" id="D5X9H5"/>
<feature type="domain" description="4Fe-4S His(Cys)3-ligated-type" evidence="13">
    <location>
        <begin position="78"/>
        <end position="117"/>
    </location>
</feature>
<dbReference type="GO" id="GO:0016020">
    <property type="term" value="C:membrane"/>
    <property type="evidence" value="ECO:0007669"/>
    <property type="project" value="InterPro"/>
</dbReference>
<dbReference type="Proteomes" id="UP000002377">
    <property type="component" value="Chromosome"/>
</dbReference>
<dbReference type="InterPro" id="IPR019574">
    <property type="entry name" value="NADH_UbQ_OxRdtase_Gsu_4Fe4S-bd"/>
</dbReference>
<evidence type="ECO:0000313" key="15">
    <source>
        <dbReference type="Proteomes" id="UP000002377"/>
    </source>
</evidence>